<protein>
    <submittedName>
        <fullName evidence="1">Uncharacterized protein</fullName>
    </submittedName>
</protein>
<proteinExistence type="predicted"/>
<keyword evidence="2" id="KW-1185">Reference proteome</keyword>
<name>A0A066Z7D9_9ACTN</name>
<evidence type="ECO:0000313" key="2">
    <source>
        <dbReference type="Proteomes" id="UP000027178"/>
    </source>
</evidence>
<comment type="caution">
    <text evidence="1">The sequence shown here is derived from an EMBL/GenBank/DDBJ whole genome shotgun (WGS) entry which is preliminary data.</text>
</comment>
<accession>A0A066Z7D9</accession>
<dbReference type="EMBL" id="JNBY01000004">
    <property type="protein sequence ID" value="KDN88154.1"/>
    <property type="molecule type" value="Genomic_DNA"/>
</dbReference>
<gene>
    <name evidence="1" type="ORF">KCH_00860</name>
</gene>
<organism evidence="1 2">
    <name type="scientific">Kitasatospora cheerisanensis KCTC 2395</name>
    <dbReference type="NCBI Taxonomy" id="1348663"/>
    <lineage>
        <taxon>Bacteria</taxon>
        <taxon>Bacillati</taxon>
        <taxon>Actinomycetota</taxon>
        <taxon>Actinomycetes</taxon>
        <taxon>Kitasatosporales</taxon>
        <taxon>Streptomycetaceae</taxon>
        <taxon>Kitasatospora</taxon>
    </lineage>
</organism>
<dbReference type="HOGENOM" id="CLU_2450660_0_0_11"/>
<sequence>MNTFQRLALRVHGADVDFAEGAYQDILADAVRMVGGADPRVFHRLPGADACADDYYLLAAPDQAALLRDEFGLRIEVRGPQGLSVHPDA</sequence>
<reference evidence="1 2" key="1">
    <citation type="submission" date="2014-05" db="EMBL/GenBank/DDBJ databases">
        <title>Draft Genome Sequence of Kitasatospora cheerisanensis KCTC 2395.</title>
        <authorList>
            <person name="Nam D.H."/>
        </authorList>
    </citation>
    <scope>NUCLEOTIDE SEQUENCE [LARGE SCALE GENOMIC DNA]</scope>
    <source>
        <strain evidence="1 2">KCTC 2395</strain>
    </source>
</reference>
<dbReference type="Proteomes" id="UP000027178">
    <property type="component" value="Unassembled WGS sequence"/>
</dbReference>
<evidence type="ECO:0000313" key="1">
    <source>
        <dbReference type="EMBL" id="KDN88154.1"/>
    </source>
</evidence>
<dbReference type="AlphaFoldDB" id="A0A066Z7D9"/>
<dbReference type="PATRIC" id="fig|1348663.4.peg.67"/>